<accession>F4LW47</accession>
<dbReference type="KEGG" id="tae:TepiRe1_0691"/>
<protein>
    <submittedName>
        <fullName evidence="2">Uncharacterized protein</fullName>
    </submittedName>
</protein>
<keyword evidence="3" id="KW-1185">Reference proteome</keyword>
<dbReference type="RefSeq" id="WP_013777746.1">
    <property type="nucleotide sequence ID" value="NC_015519.1"/>
</dbReference>
<gene>
    <name evidence="2" type="ordered locus">TEPIRE1_0691</name>
</gene>
<dbReference type="Proteomes" id="UP000010802">
    <property type="component" value="Chromosome"/>
</dbReference>
<dbReference type="EMBL" id="HF563609">
    <property type="protein sequence ID" value="CDI40453.1"/>
    <property type="molecule type" value="Genomic_DNA"/>
</dbReference>
<dbReference type="HOGENOM" id="CLU_531998_0_0_9"/>
<evidence type="ECO:0000313" key="3">
    <source>
        <dbReference type="Proteomes" id="UP000010802"/>
    </source>
</evidence>
<dbReference type="SUPFAM" id="SSF57997">
    <property type="entry name" value="Tropomyosin"/>
    <property type="match status" value="1"/>
</dbReference>
<sequence>MNTIFPTEDEGLYFNKNLKDLLNERLKPSLVSGYSKSSVQQFVEELYKSSEQMKVSLEKQIQDLLGEKAALSQECNILRQQLSEAEKKSIQQKHELDAYLESRNEDTGKIENQLSQLKSENYNLSLQLSQAQEAQKLYHSLEAKLADKEKELAEKESQLSELSQQLSASMQRIKMLEEQVNVLNQQKDANSKAIERTEEIEQMSAEIKALKKQESELNNRIALEQEKAFAAEKTAKEATMKLESMMSRLSTLEKQETEFNERIAAEQQRAAVAEEAAKEATKKLEFLQSQLEQKQTQIHDLEEKYRELQKAQEALEQKYDTLHRNYTSTVQKNDTLSAEKEALSDLLQKYQRKEQKYALLQKQNEEYRKSIFAFDAAIKLLLQEMENQMQLFQNTVDQYHEGEAQIHDLVQEKTQLQIKNVDLLDQISVLTANLSKAEQECKRLTRMIRFSKNDADITQEDLDDDFEEAQVFDLKTTADGTDEFVANAVKKAKEISKIYTLDKQAEVHSSAK</sequence>
<evidence type="ECO:0000256" key="1">
    <source>
        <dbReference type="SAM" id="Coils"/>
    </source>
</evidence>
<feature type="coiled-coil region" evidence="1">
    <location>
        <begin position="47"/>
        <end position="454"/>
    </location>
</feature>
<keyword evidence="1" id="KW-0175">Coiled coil</keyword>
<evidence type="ECO:0000313" key="2">
    <source>
        <dbReference type="EMBL" id="CDI40453.1"/>
    </source>
</evidence>
<reference evidence="3" key="1">
    <citation type="journal article" date="2013" name="Genome Announc.">
        <title>First genome sequence of a syntrophic acetate-oxidizing bacterium, Tepidanaerobacter acetatoxydans strain Re1.</title>
        <authorList>
            <person name="Manzoor S."/>
            <person name="Bongcam-Rudloff E."/>
            <person name="Schnurer A."/>
            <person name="Muller B."/>
        </authorList>
    </citation>
    <scope>NUCLEOTIDE SEQUENCE [LARGE SCALE GENOMIC DNA]</scope>
    <source>
        <strain evidence="3">Re1</strain>
    </source>
</reference>
<proteinExistence type="predicted"/>
<dbReference type="AlphaFoldDB" id="F4LW47"/>
<name>F4LW47_TEPAE</name>
<dbReference type="KEGG" id="tep:TepRe1_0635"/>
<dbReference type="STRING" id="1209989.TepRe1_0635"/>
<organism evidence="2 3">
    <name type="scientific">Tepidanaerobacter acetatoxydans (strain DSM 21804 / JCM 16047 / Re1)</name>
    <dbReference type="NCBI Taxonomy" id="1209989"/>
    <lineage>
        <taxon>Bacteria</taxon>
        <taxon>Bacillati</taxon>
        <taxon>Bacillota</taxon>
        <taxon>Clostridia</taxon>
        <taxon>Thermosediminibacterales</taxon>
        <taxon>Tepidanaerobacteraceae</taxon>
        <taxon>Tepidanaerobacter</taxon>
    </lineage>
</organism>
<dbReference type="eggNOG" id="COG1196">
    <property type="taxonomic scope" value="Bacteria"/>
</dbReference>